<feature type="compositionally biased region" description="Acidic residues" evidence="1">
    <location>
        <begin position="89"/>
        <end position="187"/>
    </location>
</feature>
<organism evidence="3 4">
    <name type="scientific">Helobdella robusta</name>
    <name type="common">Californian leech</name>
    <dbReference type="NCBI Taxonomy" id="6412"/>
    <lineage>
        <taxon>Eukaryota</taxon>
        <taxon>Metazoa</taxon>
        <taxon>Spiralia</taxon>
        <taxon>Lophotrochozoa</taxon>
        <taxon>Annelida</taxon>
        <taxon>Clitellata</taxon>
        <taxon>Hirudinea</taxon>
        <taxon>Rhynchobdellida</taxon>
        <taxon>Glossiphoniidae</taxon>
        <taxon>Helobdella</taxon>
    </lineage>
</organism>
<evidence type="ECO:0000313" key="3">
    <source>
        <dbReference type="EnsemblMetazoa" id="HelroP172916"/>
    </source>
</evidence>
<dbReference type="EnsemblMetazoa" id="HelroT172916">
    <property type="protein sequence ID" value="HelroP172916"/>
    <property type="gene ID" value="HelroG172916"/>
</dbReference>
<dbReference type="KEGG" id="hro:HELRODRAFT_172916"/>
<protein>
    <submittedName>
        <fullName evidence="2 3">Uncharacterized protein</fullName>
    </submittedName>
</protein>
<reference evidence="2 4" key="2">
    <citation type="journal article" date="2013" name="Nature">
        <title>Insights into bilaterian evolution from three spiralian genomes.</title>
        <authorList>
            <person name="Simakov O."/>
            <person name="Marletaz F."/>
            <person name="Cho S.J."/>
            <person name="Edsinger-Gonzales E."/>
            <person name="Havlak P."/>
            <person name="Hellsten U."/>
            <person name="Kuo D.H."/>
            <person name="Larsson T."/>
            <person name="Lv J."/>
            <person name="Arendt D."/>
            <person name="Savage R."/>
            <person name="Osoegawa K."/>
            <person name="de Jong P."/>
            <person name="Grimwood J."/>
            <person name="Chapman J.A."/>
            <person name="Shapiro H."/>
            <person name="Aerts A."/>
            <person name="Otillar R.P."/>
            <person name="Terry A.Y."/>
            <person name="Boore J.L."/>
            <person name="Grigoriev I.V."/>
            <person name="Lindberg D.R."/>
            <person name="Seaver E.C."/>
            <person name="Weisblat D.A."/>
            <person name="Putnam N.H."/>
            <person name="Rokhsar D.S."/>
        </authorList>
    </citation>
    <scope>NUCLEOTIDE SEQUENCE</scope>
</reference>
<dbReference type="RefSeq" id="XP_009017825.1">
    <property type="nucleotide sequence ID" value="XM_009019577.1"/>
</dbReference>
<dbReference type="CTD" id="20204294"/>
<evidence type="ECO:0000313" key="2">
    <source>
        <dbReference type="EMBL" id="ESO03889.1"/>
    </source>
</evidence>
<dbReference type="AlphaFoldDB" id="T1F645"/>
<sequence length="245" mass="27539">MKRAADAQLNFITYYHKLLPAKVTSASKEIVKVHAIVEQKGRKPVLNTLQLKFIIEMKKIRAFVSLLETKHFQQLFGTVEVMILVEADKDGDEDVGDEDADDEDADDEDVDDEDVDDKEADDKDVDDENIDNEDADDEDADDEDVDDEDADDEDADDEDADDEDADDEDADDEDADDEDADDEDVNDRDDTSLKLGPEELSVTNIAILTDNLHITFNTHTHPNTNTQTQTEIHKLNQESTAHKKA</sequence>
<reference evidence="4" key="1">
    <citation type="submission" date="2012-12" db="EMBL/GenBank/DDBJ databases">
        <authorList>
            <person name="Hellsten U."/>
            <person name="Grimwood J."/>
            <person name="Chapman J.A."/>
            <person name="Shapiro H."/>
            <person name="Aerts A."/>
            <person name="Otillar R.P."/>
            <person name="Terry A.Y."/>
            <person name="Boore J.L."/>
            <person name="Simakov O."/>
            <person name="Marletaz F."/>
            <person name="Cho S.-J."/>
            <person name="Edsinger-Gonzales E."/>
            <person name="Havlak P."/>
            <person name="Kuo D.-H."/>
            <person name="Larsson T."/>
            <person name="Lv J."/>
            <person name="Arendt D."/>
            <person name="Savage R."/>
            <person name="Osoegawa K."/>
            <person name="de Jong P."/>
            <person name="Lindberg D.R."/>
            <person name="Seaver E.C."/>
            <person name="Weisblat D.A."/>
            <person name="Putnam N.H."/>
            <person name="Grigoriev I.V."/>
            <person name="Rokhsar D.S."/>
        </authorList>
    </citation>
    <scope>NUCLEOTIDE SEQUENCE</scope>
</reference>
<dbReference type="EMBL" id="KB096551">
    <property type="protein sequence ID" value="ESO03889.1"/>
    <property type="molecule type" value="Genomic_DNA"/>
</dbReference>
<name>T1F645_HELRO</name>
<feature type="region of interest" description="Disordered" evidence="1">
    <location>
        <begin position="89"/>
        <end position="199"/>
    </location>
</feature>
<dbReference type="HOGENOM" id="CLU_1134614_0_0_1"/>
<evidence type="ECO:0000256" key="1">
    <source>
        <dbReference type="SAM" id="MobiDB-lite"/>
    </source>
</evidence>
<keyword evidence="4" id="KW-1185">Reference proteome</keyword>
<proteinExistence type="predicted"/>
<reference evidence="3" key="3">
    <citation type="submission" date="2015-06" db="UniProtKB">
        <authorList>
            <consortium name="EnsemblMetazoa"/>
        </authorList>
    </citation>
    <scope>IDENTIFICATION</scope>
</reference>
<evidence type="ECO:0000313" key="4">
    <source>
        <dbReference type="Proteomes" id="UP000015101"/>
    </source>
</evidence>
<dbReference type="GeneID" id="20204294"/>
<gene>
    <name evidence="3" type="primary">20204294</name>
    <name evidence="2" type="ORF">HELRODRAFT_172916</name>
</gene>
<dbReference type="Proteomes" id="UP000015101">
    <property type="component" value="Unassembled WGS sequence"/>
</dbReference>
<accession>T1F645</accession>
<dbReference type="EMBL" id="AMQM01004401">
    <property type="status" value="NOT_ANNOTATED_CDS"/>
    <property type="molecule type" value="Genomic_DNA"/>
</dbReference>
<dbReference type="InParanoid" id="T1F645"/>
<dbReference type="OMA" id="HITFNTH"/>